<reference evidence="1" key="1">
    <citation type="submission" date="2022-09" db="EMBL/GenBank/DDBJ databases">
        <title>Interaction between co-microsymbionts with complementary sets of symbiotic genes in legume-rhizobium systems.</title>
        <authorList>
            <person name="Safronova V."/>
            <person name="Sazanova A."/>
            <person name="Afonin A."/>
            <person name="Chirak E."/>
        </authorList>
    </citation>
    <scope>NUCLEOTIDE SEQUENCE</scope>
    <source>
        <strain evidence="1">A18/3m</strain>
    </source>
</reference>
<gene>
    <name evidence="1" type="ORF">N8E88_30735</name>
</gene>
<organism evidence="1 2">
    <name type="scientific">Phyllobacterium zundukense</name>
    <dbReference type="NCBI Taxonomy" id="1867719"/>
    <lineage>
        <taxon>Bacteria</taxon>
        <taxon>Pseudomonadati</taxon>
        <taxon>Pseudomonadota</taxon>
        <taxon>Alphaproteobacteria</taxon>
        <taxon>Hyphomicrobiales</taxon>
        <taxon>Phyllobacteriaceae</taxon>
        <taxon>Phyllobacterium</taxon>
    </lineage>
</organism>
<protein>
    <submittedName>
        <fullName evidence="1">Cysteine rich repeat-containing protein</fullName>
    </submittedName>
</protein>
<name>A0ACD4DAJ4_9HYPH</name>
<dbReference type="Proteomes" id="UP001061991">
    <property type="component" value="Chromosome"/>
</dbReference>
<keyword evidence="2" id="KW-1185">Reference proteome</keyword>
<dbReference type="EMBL" id="CP104973">
    <property type="protein sequence ID" value="UXN62836.1"/>
    <property type="molecule type" value="Genomic_DNA"/>
</dbReference>
<evidence type="ECO:0000313" key="2">
    <source>
        <dbReference type="Proteomes" id="UP001061991"/>
    </source>
</evidence>
<evidence type="ECO:0000313" key="1">
    <source>
        <dbReference type="EMBL" id="UXN62836.1"/>
    </source>
</evidence>
<accession>A0ACD4DAJ4</accession>
<sequence>MAIVRQSCGPDFRRLCSSVALGGGRAIACLRNNLSNLSPTCQKVLTAGR</sequence>
<proteinExistence type="predicted"/>